<evidence type="ECO:0000313" key="2">
    <source>
        <dbReference type="EMBL" id="MFH4980861.1"/>
    </source>
</evidence>
<gene>
    <name evidence="2" type="ORF">AB6A40_007570</name>
</gene>
<accession>A0ABD6ETT0</accession>
<evidence type="ECO:0000313" key="3">
    <source>
        <dbReference type="Proteomes" id="UP001608902"/>
    </source>
</evidence>
<evidence type="ECO:0000256" key="1">
    <source>
        <dbReference type="ARBA" id="ARBA00023002"/>
    </source>
</evidence>
<dbReference type="Proteomes" id="UP001608902">
    <property type="component" value="Unassembled WGS sequence"/>
</dbReference>
<dbReference type="PANTHER" id="PTHR10801">
    <property type="entry name" value="24-DEHYDROCHOLESTEROL REDUCTASE"/>
    <property type="match status" value="1"/>
</dbReference>
<keyword evidence="3" id="KW-1185">Reference proteome</keyword>
<comment type="caution">
    <text evidence="2">The sequence shown here is derived from an EMBL/GenBank/DDBJ whole genome shotgun (WGS) entry which is preliminary data.</text>
</comment>
<sequence>MLTMKVLHRKDDSNASQALYYGIPWSNSTLGFVVSVTFRIVRFKPYVKLIYLPCHSTKVLVRLLQQEAMNPENDFVESIMFSENCGTLVAGRYAEFPTDSRRITRIASWSDPSYIARLQHIAENALIVCECVHYCDYLNRYVHNNIWNFKSILPYVKLWPVRCVVRWLVHPNLNIVELTDDDCRIKHCFHVPIGELEEVMKKCDNEFKIWPVRLCPYNLPSVPGLIRQREGKNKLFVEIQLFGTCNKQYFSLRTSMRRLQKAVLTVGGFSSLSSNSVMSKSEFWAMFDSSLYEWLRVKFHCVKILPGIFEILDSLPPK</sequence>
<dbReference type="EMBL" id="JBGFUD010006217">
    <property type="protein sequence ID" value="MFH4980861.1"/>
    <property type="molecule type" value="Genomic_DNA"/>
</dbReference>
<protein>
    <submittedName>
        <fullName evidence="2">Uncharacterized protein</fullName>
    </submittedName>
</protein>
<dbReference type="PANTHER" id="PTHR10801:SF0">
    <property type="entry name" value="DELTA(24)-STEROL REDUCTASE"/>
    <property type="match status" value="1"/>
</dbReference>
<reference evidence="2 3" key="1">
    <citation type="submission" date="2024-08" db="EMBL/GenBank/DDBJ databases">
        <title>Gnathostoma spinigerum genome.</title>
        <authorList>
            <person name="Gonzalez-Bertolin B."/>
            <person name="Monzon S."/>
            <person name="Zaballos A."/>
            <person name="Jimenez P."/>
            <person name="Dekumyoy P."/>
            <person name="Varona S."/>
            <person name="Cuesta I."/>
            <person name="Sumanam S."/>
            <person name="Adisakwattana P."/>
            <person name="Gasser R.B."/>
            <person name="Hernandez-Gonzalez A."/>
            <person name="Young N.D."/>
            <person name="Perteguer M.J."/>
        </authorList>
    </citation>
    <scope>NUCLEOTIDE SEQUENCE [LARGE SCALE GENOMIC DNA]</scope>
    <source>
        <strain evidence="2">AL3</strain>
        <tissue evidence="2">Liver</tissue>
    </source>
</reference>
<keyword evidence="1" id="KW-0560">Oxidoreductase</keyword>
<organism evidence="2 3">
    <name type="scientific">Gnathostoma spinigerum</name>
    <dbReference type="NCBI Taxonomy" id="75299"/>
    <lineage>
        <taxon>Eukaryota</taxon>
        <taxon>Metazoa</taxon>
        <taxon>Ecdysozoa</taxon>
        <taxon>Nematoda</taxon>
        <taxon>Chromadorea</taxon>
        <taxon>Rhabditida</taxon>
        <taxon>Spirurina</taxon>
        <taxon>Gnathostomatomorpha</taxon>
        <taxon>Gnathostomatoidea</taxon>
        <taxon>Gnathostomatidae</taxon>
        <taxon>Gnathostoma</taxon>
    </lineage>
</organism>
<dbReference type="GO" id="GO:0016491">
    <property type="term" value="F:oxidoreductase activity"/>
    <property type="evidence" value="ECO:0007669"/>
    <property type="project" value="UniProtKB-KW"/>
</dbReference>
<proteinExistence type="predicted"/>
<dbReference type="AlphaFoldDB" id="A0ABD6ETT0"/>
<name>A0ABD6ETT0_9BILA</name>
<dbReference type="InterPro" id="IPR040165">
    <property type="entry name" value="Diminuto-like"/>
</dbReference>